<evidence type="ECO:0000259" key="1">
    <source>
        <dbReference type="Pfam" id="PF12728"/>
    </source>
</evidence>
<dbReference type="Pfam" id="PF12728">
    <property type="entry name" value="HTH_17"/>
    <property type="match status" value="1"/>
</dbReference>
<sequence length="178" mass="19763">MTAQVMEQQTYLPEPAEEVAELLSFLSAHEMTRGARPEPRYFLAGADEGDHVEMPAAVHAVLLQVLQAMKAGKAVTVAPHSKLLTTQQAADLLGVSRPTVVRLIDDGVLPGEVAGKRRRMVKLDDLLKYREQRREQQYEALMATSADYDADLEDPEVLEARLRRVRAEAAARRRSSTA</sequence>
<dbReference type="InterPro" id="IPR010093">
    <property type="entry name" value="SinI_DNA-bd"/>
</dbReference>
<keyword evidence="2" id="KW-0238">DNA-binding</keyword>
<reference evidence="2 3" key="1">
    <citation type="submission" date="2018-11" db="EMBL/GenBank/DDBJ databases">
        <authorList>
            <person name="Li F."/>
        </authorList>
    </citation>
    <scope>NUCLEOTIDE SEQUENCE [LARGE SCALE GENOMIC DNA]</scope>
    <source>
        <strain evidence="2 3">Gsoil 818</strain>
    </source>
</reference>
<dbReference type="GO" id="GO:0003677">
    <property type="term" value="F:DNA binding"/>
    <property type="evidence" value="ECO:0007669"/>
    <property type="project" value="UniProtKB-KW"/>
</dbReference>
<accession>A0A3N0GH06</accession>
<dbReference type="EMBL" id="RJSF01000047">
    <property type="protein sequence ID" value="RNM11737.1"/>
    <property type="molecule type" value="Genomic_DNA"/>
</dbReference>
<feature type="domain" description="Helix-turn-helix" evidence="1">
    <location>
        <begin position="83"/>
        <end position="134"/>
    </location>
</feature>
<dbReference type="NCBIfam" id="TIGR01764">
    <property type="entry name" value="excise"/>
    <property type="match status" value="1"/>
</dbReference>
<dbReference type="InterPro" id="IPR041657">
    <property type="entry name" value="HTH_17"/>
</dbReference>
<dbReference type="OrthoDB" id="26212at2"/>
<gene>
    <name evidence="2" type="ORF">EFL26_21515</name>
</gene>
<dbReference type="RefSeq" id="WP_123224968.1">
    <property type="nucleotide sequence ID" value="NZ_RJSF01000047.1"/>
</dbReference>
<dbReference type="InterPro" id="IPR009061">
    <property type="entry name" value="DNA-bd_dom_put_sf"/>
</dbReference>
<name>A0A3N0GH06_9ACTN</name>
<comment type="caution">
    <text evidence="2">The sequence shown here is derived from an EMBL/GenBank/DDBJ whole genome shotgun (WGS) entry which is preliminary data.</text>
</comment>
<proteinExistence type="predicted"/>
<evidence type="ECO:0000313" key="2">
    <source>
        <dbReference type="EMBL" id="RNM11737.1"/>
    </source>
</evidence>
<dbReference type="Proteomes" id="UP000279994">
    <property type="component" value="Unassembled WGS sequence"/>
</dbReference>
<dbReference type="AlphaFoldDB" id="A0A3N0GH06"/>
<evidence type="ECO:0000313" key="3">
    <source>
        <dbReference type="Proteomes" id="UP000279994"/>
    </source>
</evidence>
<dbReference type="SUPFAM" id="SSF46955">
    <property type="entry name" value="Putative DNA-binding domain"/>
    <property type="match status" value="1"/>
</dbReference>
<protein>
    <submittedName>
        <fullName evidence="2">DNA-binding protein</fullName>
    </submittedName>
</protein>
<organism evidence="2 3">
    <name type="scientific">Nocardioides pocheonensis</name>
    <dbReference type="NCBI Taxonomy" id="661485"/>
    <lineage>
        <taxon>Bacteria</taxon>
        <taxon>Bacillati</taxon>
        <taxon>Actinomycetota</taxon>
        <taxon>Actinomycetes</taxon>
        <taxon>Propionibacteriales</taxon>
        <taxon>Nocardioidaceae</taxon>
        <taxon>Nocardioides</taxon>
    </lineage>
</organism>
<keyword evidence="3" id="KW-1185">Reference proteome</keyword>